<keyword evidence="2" id="KW-1185">Reference proteome</keyword>
<evidence type="ECO:0000313" key="2">
    <source>
        <dbReference type="Proteomes" id="UP000012429"/>
    </source>
</evidence>
<dbReference type="OrthoDB" id="8266301at2"/>
<evidence type="ECO:0000313" key="1">
    <source>
        <dbReference type="EMBL" id="ENN86086.1"/>
    </source>
</evidence>
<comment type="caution">
    <text evidence="1">The sequence shown here is derived from an EMBL/GenBank/DDBJ whole genome shotgun (WGS) entry which is preliminary data.</text>
</comment>
<name>N6UZF8_9HYPH</name>
<reference evidence="1 2" key="1">
    <citation type="journal article" date="2012" name="BMC Genomics">
        <title>Genomic basis of broad host range and environmental adaptability of Rhizobium tropici CIAT 899 and Rhizobium sp. PRF 81 which are used in inoculants for common bean (Phaseolus vulgaris L.).</title>
        <authorList>
            <person name="Ormeno-Orrillo E."/>
            <person name="Menna P."/>
            <person name="Almeida L.G."/>
            <person name="Ollero F.J."/>
            <person name="Nicolas M.F."/>
            <person name="Pains Rodrigues E."/>
            <person name="Shigueyoshi Nakatani A."/>
            <person name="Silva Batista J.S."/>
            <person name="Oliveira Chueire L.M."/>
            <person name="Souza R.C."/>
            <person name="Ribeiro Vasconcelos A.T."/>
            <person name="Megias M."/>
            <person name="Hungria M."/>
            <person name="Martinez-Romero E."/>
        </authorList>
    </citation>
    <scope>NUCLEOTIDE SEQUENCE [LARGE SCALE GENOMIC DNA]</scope>
    <source>
        <strain evidence="1 2">PRF 81</strain>
    </source>
</reference>
<dbReference type="STRING" id="363754.RHSP_32139"/>
<dbReference type="PATRIC" id="fig|363754.4.peg.4040"/>
<protein>
    <recommendedName>
        <fullName evidence="3">Tail fiber protein</fullName>
    </recommendedName>
</protein>
<dbReference type="EMBL" id="AQHN01000072">
    <property type="protein sequence ID" value="ENN86086.1"/>
    <property type="molecule type" value="Genomic_DNA"/>
</dbReference>
<dbReference type="Proteomes" id="UP000012429">
    <property type="component" value="Unassembled WGS sequence"/>
</dbReference>
<proteinExistence type="predicted"/>
<evidence type="ECO:0008006" key="3">
    <source>
        <dbReference type="Google" id="ProtNLM"/>
    </source>
</evidence>
<organism evidence="1 2">
    <name type="scientific">Rhizobium freirei PRF 81</name>
    <dbReference type="NCBI Taxonomy" id="363754"/>
    <lineage>
        <taxon>Bacteria</taxon>
        <taxon>Pseudomonadati</taxon>
        <taxon>Pseudomonadota</taxon>
        <taxon>Alphaproteobacteria</taxon>
        <taxon>Hyphomicrobiales</taxon>
        <taxon>Rhizobiaceae</taxon>
        <taxon>Rhizobium/Agrobacterium group</taxon>
        <taxon>Rhizobium</taxon>
    </lineage>
</organism>
<dbReference type="AlphaFoldDB" id="N6UZF8"/>
<accession>N6UZF8</accession>
<sequence>MQLSQIPNKFAIPFANNAGAGYIRAIPQASQIGITNGAASLTDGFPPLNFLPVGSGGVPPFGQDMNGILNQITLWAQWQAAGGSGIFDSAFSTAIGGYPRGATLESTTAGQFWVSSIDNNTNNPDSNPTGWVLFQGTVASKSLNNVVSFTNTTRVSMSTSGTGVTATPWSGFNYTKRSATSNILVWSNFQLLVLNAQSNNGPAIGRMTIGSTNADFGPSTAYTQTATGAPGSIGGASTPSLILTGISAGTLACSLSFLRNDALAWVGIFNPTNSDLSGLPTTNKATLIFGEIEP</sequence>
<gene>
    <name evidence="1" type="ORF">RHSP_32139</name>
</gene>
<dbReference type="RefSeq" id="WP_004121282.1">
    <property type="nucleotide sequence ID" value="NZ_AQHN01000072.1"/>
</dbReference>